<comment type="caution">
    <text evidence="2">The sequence shown here is derived from an EMBL/GenBank/DDBJ whole genome shotgun (WGS) entry which is preliminary data.</text>
</comment>
<protein>
    <recommendedName>
        <fullName evidence="1">Methyltransferase type 12 domain-containing protein</fullName>
    </recommendedName>
</protein>
<dbReference type="InterPro" id="IPR029063">
    <property type="entry name" value="SAM-dependent_MTases_sf"/>
</dbReference>
<dbReference type="PANTHER" id="PTHR43861">
    <property type="entry name" value="TRANS-ACONITATE 2-METHYLTRANSFERASE-RELATED"/>
    <property type="match status" value="1"/>
</dbReference>
<name>A0A813UCS8_ADIRI</name>
<dbReference type="AlphaFoldDB" id="A0A813UCS8"/>
<dbReference type="EMBL" id="CAJNOR010000167">
    <property type="protein sequence ID" value="CAF0824922.1"/>
    <property type="molecule type" value="Genomic_DNA"/>
</dbReference>
<dbReference type="Pfam" id="PF08242">
    <property type="entry name" value="Methyltransf_12"/>
    <property type="match status" value="1"/>
</dbReference>
<dbReference type="InterPro" id="IPR013217">
    <property type="entry name" value="Methyltransf_12"/>
</dbReference>
<accession>A0A813UCS8</accession>
<reference evidence="2" key="1">
    <citation type="submission" date="2021-02" db="EMBL/GenBank/DDBJ databases">
        <authorList>
            <person name="Nowell W R."/>
        </authorList>
    </citation>
    <scope>NUCLEOTIDE SEQUENCE</scope>
</reference>
<gene>
    <name evidence="2" type="ORF">XAT740_LOCUS4155</name>
</gene>
<proteinExistence type="predicted"/>
<dbReference type="CDD" id="cd02440">
    <property type="entry name" value="AdoMet_MTases"/>
    <property type="match status" value="1"/>
</dbReference>
<evidence type="ECO:0000259" key="1">
    <source>
        <dbReference type="Pfam" id="PF08242"/>
    </source>
</evidence>
<dbReference type="Proteomes" id="UP000663828">
    <property type="component" value="Unassembled WGS sequence"/>
</dbReference>
<feature type="domain" description="Methyltransferase type 12" evidence="1">
    <location>
        <begin position="56"/>
        <end position="151"/>
    </location>
</feature>
<sequence length="284" mass="32794">MRLHLINTEMSDEWSMLSGAYEDVLLSRFQPLYNFIANLILKHITSNPQKKKLRLLDYGTGPGEPLLTIVKLLKDNGIENIQYEGMDSSSGMIALAQQRLIDFQIDLNHSDSITNLEAYDFIVSSLVLPYISNKNQLLQEFYQHLTNGGLLITCHWSKASQVAFLSILKRVILFMTNNQQSVEGNLEDDWSFSCANEELTRNLYEQQGFRIQNWLCFKLSMSFPDIRTFLSFARIAPWFNDENLYLKAESEAKRILTEEHGKNFFENKSFQLENDAVIIIATKN</sequence>
<dbReference type="SUPFAM" id="SSF53335">
    <property type="entry name" value="S-adenosyl-L-methionine-dependent methyltransferases"/>
    <property type="match status" value="1"/>
</dbReference>
<dbReference type="PANTHER" id="PTHR43861:SF1">
    <property type="entry name" value="TRANS-ACONITATE 2-METHYLTRANSFERASE"/>
    <property type="match status" value="1"/>
</dbReference>
<evidence type="ECO:0000313" key="2">
    <source>
        <dbReference type="EMBL" id="CAF0824922.1"/>
    </source>
</evidence>
<keyword evidence="3" id="KW-1185">Reference proteome</keyword>
<evidence type="ECO:0000313" key="3">
    <source>
        <dbReference type="Proteomes" id="UP000663828"/>
    </source>
</evidence>
<dbReference type="Gene3D" id="3.40.50.150">
    <property type="entry name" value="Vaccinia Virus protein VP39"/>
    <property type="match status" value="1"/>
</dbReference>
<organism evidence="2 3">
    <name type="scientific">Adineta ricciae</name>
    <name type="common">Rotifer</name>
    <dbReference type="NCBI Taxonomy" id="249248"/>
    <lineage>
        <taxon>Eukaryota</taxon>
        <taxon>Metazoa</taxon>
        <taxon>Spiralia</taxon>
        <taxon>Gnathifera</taxon>
        <taxon>Rotifera</taxon>
        <taxon>Eurotatoria</taxon>
        <taxon>Bdelloidea</taxon>
        <taxon>Adinetida</taxon>
        <taxon>Adinetidae</taxon>
        <taxon>Adineta</taxon>
    </lineage>
</organism>